<reference evidence="8 9" key="1">
    <citation type="submission" date="2009-12" db="EMBL/GenBank/DDBJ databases">
        <title>The draft genome of Batrachochytrium dendrobatidis.</title>
        <authorList>
            <consortium name="US DOE Joint Genome Institute (JGI-PGF)"/>
            <person name="Kuo A."/>
            <person name="Salamov A."/>
            <person name="Schmutz J."/>
            <person name="Lucas S."/>
            <person name="Pitluck S."/>
            <person name="Rosenblum E."/>
            <person name="Stajich J."/>
            <person name="Eisen M."/>
            <person name="Grigoriev I.V."/>
        </authorList>
    </citation>
    <scope>NUCLEOTIDE SEQUENCE [LARGE SCALE GENOMIC DNA]</scope>
    <source>
        <strain evidence="9">JAM81 / FGSC 10211</strain>
    </source>
</reference>
<dbReference type="STRING" id="684364.F4PA87"/>
<dbReference type="GO" id="GO:0051301">
    <property type="term" value="P:cell division"/>
    <property type="evidence" value="ECO:0007669"/>
    <property type="project" value="UniProtKB-KW"/>
</dbReference>
<comment type="subcellular location">
    <subcellularLocation>
        <location evidence="1">Cytoplasm</location>
        <location evidence="1">Cytoskeleton</location>
        <location evidence="1">Spindle</location>
    </subcellularLocation>
</comment>
<evidence type="ECO:0000256" key="1">
    <source>
        <dbReference type="ARBA" id="ARBA00004186"/>
    </source>
</evidence>
<dbReference type="InParanoid" id="F4PA87"/>
<evidence type="ECO:0000256" key="4">
    <source>
        <dbReference type="ARBA" id="ARBA00022701"/>
    </source>
</evidence>
<keyword evidence="5" id="KW-0498">Mitosis</keyword>
<name>F4PA87_BATDJ</name>
<dbReference type="OrthoDB" id="63891at2759"/>
<organism evidence="8 9">
    <name type="scientific">Batrachochytrium dendrobatidis (strain JAM81 / FGSC 10211)</name>
    <name type="common">Frog chytrid fungus</name>
    <dbReference type="NCBI Taxonomy" id="684364"/>
    <lineage>
        <taxon>Eukaryota</taxon>
        <taxon>Fungi</taxon>
        <taxon>Fungi incertae sedis</taxon>
        <taxon>Chytridiomycota</taxon>
        <taxon>Chytridiomycota incertae sedis</taxon>
        <taxon>Chytridiomycetes</taxon>
        <taxon>Rhizophydiales</taxon>
        <taxon>Rhizophydiales incertae sedis</taxon>
        <taxon>Batrachochytrium</taxon>
    </lineage>
</organism>
<keyword evidence="5" id="KW-0131">Cell cycle</keyword>
<sequence length="1118" mass="124526">MQQAIQLAESASFAKNHAYLSIPFDTKQPQSKLVSIVPAISKKNTFGQLNRDHCKFSSSICPLLDSSSLSTIHTDSTMSFNHAKNPITVEETKRLSSFDFSTSNTQSISFGFASSINILQLQSPESNWKVRLVAMESILASTQLIHVDTFLPHIQAFIEFVIPSLCDDNFKVILTTLYVIEQMLKVVGANIQAAVSKLSVSLAHLLTDTRAIIRQTCRKLLIELMRATYPMFVYECILPLLSDNNPRVREEIITMLIISLFTFPNQDLNIPFLAQCLAPVFKNAQAKVRFVAVEACAVLASKSSQSLIILALSTHGVDPDSLQLLEMRFLDKQLPFLTSDGTVKHIFSQNCLGTADRNPLNKIDQIISNDFVQKKSESDIPCYKISRLSESPVKSSHFPIKELPYNQNEQKADHITSRIFFDNQEYKYPQNQAFKHKPRSLRARLEPENDNFGLQMSNDQSISLAIEDLLKKAAVLESTEILVSDPNTINLAPMTNVSSEHHSARDDRLKSESESTGFQRKSKTTTLSTDSLISCNAASPINNLTSASNMDTTLQICTKVTCDNLPEKPITKQISLTQTDKNISPNETLTVIPTASKCADNVYNSPEKSIQKTKTKVSRFCESDLKHLISKLQPSQDWCDIVDAMNLLQTAFSDHPAVFTANNRDILLVLLANLQNLRTTVSKLAIQCILKIYQLASKTLEPHLDGTISSLLRKIGEGNQFIIEEIDHALLAFCEIIPPARLAVALVANASHKNSLIRLRVSRLVHQVLKKMSTSQLCHVLQNIRDTDKLLPALAQLMKDGLVDTRNSGKQAMQILYQCPEFDRAMGRSLSISQIAEVRETLNKLIKKSSFAVKNQDLVDESVSSENLIQVKTLPTFKSKPKGKSVASHSEHSDTLKEILKETTVHDWNGRYRSMEKLCKYLHDQPTLLTDRGLMQLVLDVYCDRCRDGNSKVGILSLKSLTDLIPRFNSSSINSAIPALVSMITNQFASTHPAIQNAAINAIDALLQIADDAIILPALITIIHYGTNSKVKVQIVDILCSSIKAGHLKLSSAIRKHMVPCCVKLFEENRSDMCHHTNRLILELQGLMGDKLFDAMVADSKKADIQHKLATLLKQGQT</sequence>
<dbReference type="Pfam" id="PF12348">
    <property type="entry name" value="CLASP_N"/>
    <property type="match status" value="1"/>
</dbReference>
<evidence type="ECO:0000256" key="5">
    <source>
        <dbReference type="ARBA" id="ARBA00022776"/>
    </source>
</evidence>
<dbReference type="GO" id="GO:0005881">
    <property type="term" value="C:cytoplasmic microtubule"/>
    <property type="evidence" value="ECO:0000318"/>
    <property type="project" value="GO_Central"/>
</dbReference>
<proteinExistence type="inferred from homology"/>
<evidence type="ECO:0000313" key="8">
    <source>
        <dbReference type="EMBL" id="EGF77886.1"/>
    </source>
</evidence>
<keyword evidence="4" id="KW-0493">Microtubule</keyword>
<dbReference type="GO" id="GO:0008017">
    <property type="term" value="F:microtubule binding"/>
    <property type="evidence" value="ECO:0000318"/>
    <property type="project" value="GO_Central"/>
</dbReference>
<comment type="similarity">
    <text evidence="2">Belongs to the CLASP family.</text>
</comment>
<dbReference type="AlphaFoldDB" id="F4PA87"/>
<dbReference type="RefSeq" id="XP_006681408.1">
    <property type="nucleotide sequence ID" value="XM_006681345.1"/>
</dbReference>
<evidence type="ECO:0000256" key="6">
    <source>
        <dbReference type="SAM" id="MobiDB-lite"/>
    </source>
</evidence>
<keyword evidence="9" id="KW-1185">Reference proteome</keyword>
<dbReference type="OMA" id="PWASEER"/>
<dbReference type="InterPro" id="IPR011989">
    <property type="entry name" value="ARM-like"/>
</dbReference>
<feature type="domain" description="TOG" evidence="7">
    <location>
        <begin position="99"/>
        <end position="339"/>
    </location>
</feature>
<evidence type="ECO:0000256" key="2">
    <source>
        <dbReference type="ARBA" id="ARBA00009549"/>
    </source>
</evidence>
<feature type="region of interest" description="Disordered" evidence="6">
    <location>
        <begin position="493"/>
        <end position="523"/>
    </location>
</feature>
<gene>
    <name evidence="8" type="ORF">BATDEDRAFT_27211</name>
</gene>
<feature type="compositionally biased region" description="Basic and acidic residues" evidence="6">
    <location>
        <begin position="499"/>
        <end position="513"/>
    </location>
</feature>
<keyword evidence="3" id="KW-0132">Cell division</keyword>
<dbReference type="SUPFAM" id="SSF48371">
    <property type="entry name" value="ARM repeat"/>
    <property type="match status" value="2"/>
</dbReference>
<dbReference type="SMART" id="SM01349">
    <property type="entry name" value="TOG"/>
    <property type="match status" value="3"/>
</dbReference>
<dbReference type="PANTHER" id="PTHR21567:SF87">
    <property type="entry name" value="CRESCERIN-LIKE PROTEIN CHE-12"/>
    <property type="match status" value="1"/>
</dbReference>
<dbReference type="EMBL" id="GL882890">
    <property type="protein sequence ID" value="EGF77886.1"/>
    <property type="molecule type" value="Genomic_DNA"/>
</dbReference>
<dbReference type="GO" id="GO:0000226">
    <property type="term" value="P:microtubule cytoskeleton organization"/>
    <property type="evidence" value="ECO:0000318"/>
    <property type="project" value="GO_Central"/>
</dbReference>
<dbReference type="Proteomes" id="UP000007241">
    <property type="component" value="Unassembled WGS sequence"/>
</dbReference>
<dbReference type="GO" id="GO:0005819">
    <property type="term" value="C:spindle"/>
    <property type="evidence" value="ECO:0007669"/>
    <property type="project" value="UniProtKB-SubCell"/>
</dbReference>
<protein>
    <recommendedName>
        <fullName evidence="7">TOG domain-containing protein</fullName>
    </recommendedName>
</protein>
<evidence type="ECO:0000259" key="7">
    <source>
        <dbReference type="SMART" id="SM01349"/>
    </source>
</evidence>
<dbReference type="HOGENOM" id="CLU_280739_0_0_1"/>
<dbReference type="Gene3D" id="1.25.10.10">
    <property type="entry name" value="Leucine-rich Repeat Variant"/>
    <property type="match status" value="3"/>
</dbReference>
<feature type="domain" description="TOG" evidence="7">
    <location>
        <begin position="888"/>
        <end position="1118"/>
    </location>
</feature>
<feature type="domain" description="TOG" evidence="7">
    <location>
        <begin position="615"/>
        <end position="851"/>
    </location>
</feature>
<evidence type="ECO:0000313" key="9">
    <source>
        <dbReference type="Proteomes" id="UP000007241"/>
    </source>
</evidence>
<evidence type="ECO:0000256" key="3">
    <source>
        <dbReference type="ARBA" id="ARBA00022618"/>
    </source>
</evidence>
<dbReference type="InterPro" id="IPR034085">
    <property type="entry name" value="TOG"/>
</dbReference>
<dbReference type="InterPro" id="IPR024395">
    <property type="entry name" value="CLASP_N_dom"/>
</dbReference>
<accession>F4PA87</accession>
<dbReference type="InterPro" id="IPR016024">
    <property type="entry name" value="ARM-type_fold"/>
</dbReference>
<dbReference type="GeneID" id="18239259"/>
<dbReference type="PANTHER" id="PTHR21567">
    <property type="entry name" value="CLASP"/>
    <property type="match status" value="1"/>
</dbReference>